<dbReference type="PANTHER" id="PTHR43060:SF15">
    <property type="entry name" value="3-HYDROXYISOBUTYRATE DEHYDROGENASE-LIKE 1, MITOCHONDRIAL-RELATED"/>
    <property type="match status" value="1"/>
</dbReference>
<dbReference type="InterPro" id="IPR006115">
    <property type="entry name" value="6PGDH_NADP-bd"/>
</dbReference>
<dbReference type="InterPro" id="IPR036291">
    <property type="entry name" value="NAD(P)-bd_dom_sf"/>
</dbReference>
<dbReference type="SUPFAM" id="SSF48179">
    <property type="entry name" value="6-phosphogluconate dehydrogenase C-terminal domain-like"/>
    <property type="match status" value="1"/>
</dbReference>
<feature type="active site" evidence="2">
    <location>
        <position position="168"/>
    </location>
</feature>
<dbReference type="PANTHER" id="PTHR43060">
    <property type="entry name" value="3-HYDROXYISOBUTYRATE DEHYDROGENASE-LIKE 1, MITOCHONDRIAL-RELATED"/>
    <property type="match status" value="1"/>
</dbReference>
<dbReference type="EMBL" id="QYUM01000003">
    <property type="protein sequence ID" value="RJF91169.1"/>
    <property type="molecule type" value="Genomic_DNA"/>
</dbReference>
<reference evidence="4 5" key="1">
    <citation type="submission" date="2018-09" db="EMBL/GenBank/DDBJ databases">
        <authorList>
            <person name="Zhu H."/>
        </authorList>
    </citation>
    <scope>NUCLEOTIDE SEQUENCE [LARGE SCALE GENOMIC DNA]</scope>
    <source>
        <strain evidence="4 5">K2R01-6</strain>
    </source>
</reference>
<dbReference type="Pfam" id="PF03446">
    <property type="entry name" value="NAD_binding_2"/>
    <property type="match status" value="1"/>
</dbReference>
<dbReference type="AlphaFoldDB" id="A0A418WMD5"/>
<proteinExistence type="predicted"/>
<gene>
    <name evidence="4" type="ORF">D3876_13660</name>
</gene>
<sequence length="272" mass="28184">MKVGFIGLGSLGAPMARRIARSGFPLVVHDVSAAAMDAFDEPGVELVSDPVEVARRCEALCVCVRMDSDLVDLAGDGKIFAALGEGGLFIVHSTVAPELCQELAERAREHGVALVDAGVSGGGPAALKGELSIYAGGGDDALDKARPLLESLGKVAYLGPVGRGMQGKLLNNLVSIANYGMAAAILDLGESLGFDREQLRETLMAGSAQGFALRAVPGLLRPEGAVAMRQLLGKDVDHARKLADNATPAMAALVRAAESMLERLDRAAAEVK</sequence>
<feature type="domain" description="6-phosphogluconate dehydrogenase NADP-binding" evidence="3">
    <location>
        <begin position="2"/>
        <end position="158"/>
    </location>
</feature>
<dbReference type="RefSeq" id="WP_119763016.1">
    <property type="nucleotide sequence ID" value="NZ_QYUM01000003.1"/>
</dbReference>
<dbReference type="Gene3D" id="3.40.50.720">
    <property type="entry name" value="NAD(P)-binding Rossmann-like Domain"/>
    <property type="match status" value="1"/>
</dbReference>
<dbReference type="Proteomes" id="UP000286100">
    <property type="component" value="Unassembled WGS sequence"/>
</dbReference>
<keyword evidence="5" id="KW-1185">Reference proteome</keyword>
<protein>
    <submittedName>
        <fullName evidence="4">NAD(P)-dependent oxidoreductase</fullName>
    </submittedName>
</protein>
<dbReference type="GO" id="GO:0050661">
    <property type="term" value="F:NADP binding"/>
    <property type="evidence" value="ECO:0007669"/>
    <property type="project" value="InterPro"/>
</dbReference>
<name>A0A418WMD5_9SPHN</name>
<dbReference type="InterPro" id="IPR015815">
    <property type="entry name" value="HIBADH-related"/>
</dbReference>
<evidence type="ECO:0000259" key="3">
    <source>
        <dbReference type="Pfam" id="PF03446"/>
    </source>
</evidence>
<dbReference type="SUPFAM" id="SSF51735">
    <property type="entry name" value="NAD(P)-binding Rossmann-fold domains"/>
    <property type="match status" value="1"/>
</dbReference>
<dbReference type="PIRSF" id="PIRSF000103">
    <property type="entry name" value="HIBADH"/>
    <property type="match status" value="1"/>
</dbReference>
<dbReference type="OrthoDB" id="9812907at2"/>
<organism evidence="4 5">
    <name type="scientific">Sphingomonas cavernae</name>
    <dbReference type="NCBI Taxonomy" id="2320861"/>
    <lineage>
        <taxon>Bacteria</taxon>
        <taxon>Pseudomonadati</taxon>
        <taxon>Pseudomonadota</taxon>
        <taxon>Alphaproteobacteria</taxon>
        <taxon>Sphingomonadales</taxon>
        <taxon>Sphingomonadaceae</taxon>
        <taxon>Sphingomonas</taxon>
    </lineage>
</organism>
<keyword evidence="1" id="KW-0560">Oxidoreductase</keyword>
<comment type="caution">
    <text evidence="4">The sequence shown here is derived from an EMBL/GenBank/DDBJ whole genome shotgun (WGS) entry which is preliminary data.</text>
</comment>
<dbReference type="Gene3D" id="1.10.1040.10">
    <property type="entry name" value="N-(1-d-carboxylethyl)-l-norvaline Dehydrogenase, domain 2"/>
    <property type="match status" value="1"/>
</dbReference>
<dbReference type="InterPro" id="IPR008927">
    <property type="entry name" value="6-PGluconate_DH-like_C_sf"/>
</dbReference>
<evidence type="ECO:0000313" key="4">
    <source>
        <dbReference type="EMBL" id="RJF91169.1"/>
    </source>
</evidence>
<accession>A0A418WMD5</accession>
<evidence type="ECO:0000256" key="1">
    <source>
        <dbReference type="ARBA" id="ARBA00023002"/>
    </source>
</evidence>
<evidence type="ECO:0000256" key="2">
    <source>
        <dbReference type="PIRSR" id="PIRSR000103-1"/>
    </source>
</evidence>
<dbReference type="InterPro" id="IPR013328">
    <property type="entry name" value="6PGD_dom2"/>
</dbReference>
<dbReference type="GO" id="GO:0016491">
    <property type="term" value="F:oxidoreductase activity"/>
    <property type="evidence" value="ECO:0007669"/>
    <property type="project" value="UniProtKB-KW"/>
</dbReference>
<evidence type="ECO:0000313" key="5">
    <source>
        <dbReference type="Proteomes" id="UP000286100"/>
    </source>
</evidence>